<dbReference type="GO" id="GO:0000027">
    <property type="term" value="P:ribosomal large subunit assembly"/>
    <property type="evidence" value="ECO:0007669"/>
    <property type="project" value="TreeGrafter"/>
</dbReference>
<feature type="domain" description="AAA+ ATPase" evidence="9">
    <location>
        <begin position="1366"/>
        <end position="1526"/>
    </location>
</feature>
<dbReference type="FunFam" id="3.40.50.300:FF:000764">
    <property type="entry name" value="Midasin"/>
    <property type="match status" value="1"/>
</dbReference>
<dbReference type="InterPro" id="IPR003593">
    <property type="entry name" value="AAA+_ATPase"/>
</dbReference>
<dbReference type="GO" id="GO:0016887">
    <property type="term" value="F:ATP hydrolysis activity"/>
    <property type="evidence" value="ECO:0007669"/>
    <property type="project" value="InterPro"/>
</dbReference>
<name>A0A8X6K9V1_9ARAC</name>
<evidence type="ECO:0000256" key="6">
    <source>
        <dbReference type="ARBA" id="ARBA00022840"/>
    </source>
</evidence>
<evidence type="ECO:0000256" key="2">
    <source>
        <dbReference type="ARBA" id="ARBA00004642"/>
    </source>
</evidence>
<evidence type="ECO:0000256" key="4">
    <source>
        <dbReference type="ARBA" id="ARBA00017143"/>
    </source>
</evidence>
<keyword evidence="5" id="KW-0547">Nucleotide-binding</keyword>
<evidence type="ECO:0000256" key="5">
    <source>
        <dbReference type="ARBA" id="ARBA00022741"/>
    </source>
</evidence>
<evidence type="ECO:0000256" key="3">
    <source>
        <dbReference type="ARBA" id="ARBA00007188"/>
    </source>
</evidence>
<dbReference type="GO" id="GO:0030687">
    <property type="term" value="C:preribosome, large subunit precursor"/>
    <property type="evidence" value="ECO:0007669"/>
    <property type="project" value="TreeGrafter"/>
</dbReference>
<keyword evidence="8" id="KW-0539">Nucleus</keyword>
<comment type="caution">
    <text evidence="10">The sequence shown here is derived from an EMBL/GenBank/DDBJ whole genome shotgun (WGS) entry which is preliminary data.</text>
</comment>
<dbReference type="InterPro" id="IPR011704">
    <property type="entry name" value="ATPase_dyneun-rel_AAA"/>
</dbReference>
<dbReference type="PROSITE" id="PS00675">
    <property type="entry name" value="SIGMA54_INTERACT_1"/>
    <property type="match status" value="1"/>
</dbReference>
<keyword evidence="7" id="KW-0143">Chaperone</keyword>
<dbReference type="EMBL" id="BMAV01024552">
    <property type="protein sequence ID" value="GFS34026.1"/>
    <property type="molecule type" value="Genomic_DNA"/>
</dbReference>
<feature type="domain" description="AAA+ ATPase" evidence="9">
    <location>
        <begin position="1724"/>
        <end position="1876"/>
    </location>
</feature>
<feature type="domain" description="AAA+ ATPase" evidence="9">
    <location>
        <begin position="971"/>
        <end position="1116"/>
    </location>
</feature>
<dbReference type="FunFam" id="3.40.50.300:FF:000582">
    <property type="entry name" value="Midasin"/>
    <property type="match status" value="1"/>
</dbReference>
<evidence type="ECO:0000256" key="1">
    <source>
        <dbReference type="ARBA" id="ARBA00004604"/>
    </source>
</evidence>
<dbReference type="FunFam" id="3.40.50.300:FF:000142">
    <property type="entry name" value="Midasin"/>
    <property type="match status" value="1"/>
</dbReference>
<dbReference type="PANTHER" id="PTHR48103">
    <property type="entry name" value="MIDASIN-RELATED"/>
    <property type="match status" value="1"/>
</dbReference>
<evidence type="ECO:0000259" key="9">
    <source>
        <dbReference type="SMART" id="SM00382"/>
    </source>
</evidence>
<evidence type="ECO:0000313" key="10">
    <source>
        <dbReference type="EMBL" id="GFS34026.1"/>
    </source>
</evidence>
<dbReference type="SMART" id="SM00382">
    <property type="entry name" value="AAA"/>
    <property type="match status" value="5"/>
</dbReference>
<protein>
    <recommendedName>
        <fullName evidence="4">Midasin</fullName>
    </recommendedName>
</protein>
<comment type="similarity">
    <text evidence="3">Belongs to the midasin family.</text>
</comment>
<proteinExistence type="inferred from homology"/>
<keyword evidence="6" id="KW-0067">ATP-binding</keyword>
<dbReference type="GO" id="GO:0005730">
    <property type="term" value="C:nucleolus"/>
    <property type="evidence" value="ECO:0007669"/>
    <property type="project" value="UniProtKB-SubCell"/>
</dbReference>
<evidence type="ECO:0000256" key="7">
    <source>
        <dbReference type="ARBA" id="ARBA00023186"/>
    </source>
</evidence>
<feature type="domain" description="AAA+ ATPase" evidence="9">
    <location>
        <begin position="298"/>
        <end position="427"/>
    </location>
</feature>
<dbReference type="GO" id="GO:0000055">
    <property type="term" value="P:ribosomal large subunit export from nucleus"/>
    <property type="evidence" value="ECO:0007669"/>
    <property type="project" value="TreeGrafter"/>
</dbReference>
<dbReference type="FunFam" id="3.40.50.300:FF:004102">
    <property type="entry name" value="Uncharacterized protein"/>
    <property type="match status" value="2"/>
</dbReference>
<feature type="domain" description="AAA+ ATPase" evidence="9">
    <location>
        <begin position="633"/>
        <end position="808"/>
    </location>
</feature>
<dbReference type="InterPro" id="IPR025662">
    <property type="entry name" value="Sigma_54_int_dom_ATP-bd_1"/>
</dbReference>
<dbReference type="InterPro" id="IPR041190">
    <property type="entry name" value="Midasin_AAA_lid_5"/>
</dbReference>
<dbReference type="Proteomes" id="UP000886998">
    <property type="component" value="Unassembled WGS sequence"/>
</dbReference>
<evidence type="ECO:0000313" key="11">
    <source>
        <dbReference type="Proteomes" id="UP000886998"/>
    </source>
</evidence>
<accession>A0A8X6K9V1</accession>
<dbReference type="Gene3D" id="3.40.50.300">
    <property type="entry name" value="P-loop containing nucleotide triphosphate hydrolases"/>
    <property type="match status" value="6"/>
</dbReference>
<dbReference type="Pfam" id="PF17867">
    <property type="entry name" value="AAA_lid_7"/>
    <property type="match status" value="3"/>
</dbReference>
<dbReference type="Pfam" id="PF17865">
    <property type="entry name" value="AAA_lid_5"/>
    <property type="match status" value="1"/>
</dbReference>
<dbReference type="PANTHER" id="PTHR48103:SF2">
    <property type="entry name" value="MIDASIN"/>
    <property type="match status" value="1"/>
</dbReference>
<sequence length="2108" mass="237842">MEHRSFVAALNLLVHNDALVAPIFAKFLINEKWTEEDIQIIITKLATLLWNEVYTLKVADLFSPLLLEILARASNFSDVDSASSYAKHEWMCICLSKLIWHYPEVGRFARMYFEKTRNLFWRYEGDGHPPPQKKTKTDAVTPPTFLLLKAAYLFLVYDTSYFRSAWPWNVIVQFFKSDDIRERWYAFQCLGRIVNIKDSALQESIGINVSPKELTLLTKEAYELGNIWNQNSYNPMRRELCNTNHAESTICDKVTETVNIWGILLNKNQDIEPCISSDIVPVPSTKEALYSLSLAIATSEPVLLQGPVGCGKTSLIQHLAEVTGKTADENFLKVQLGDHVDGKMLIGSHICTDIPGQFVWKPGVLINAMTQGHWLLLEDIDCAPMDVASLLVPVLQSRSILISGQNPIKAAPGFQLFATQRLLSGFGGSYLEFRNNAEVVDKLWRKVMVSPLSKSELTEVISAKWPKLIPIIPRILSVYSLFSADLRETWGNSNGQEPFNSFCKNGRFISMRDLFKFCSRIEENFDLANGEKTNISCLKNAIACFCDSIPDPETRILAAESICVHFNLPKVKAEFFYKKYKPSIEHGDQIIIGTVCLPKRPREFSFERVQKSVFAPTRLSLSLLEKVAACVYHKEPVLLVGETGTGKTSIVQQLAELTNQKLTVVNMSQQSDSVDLIGGYKPVDFTLALKPIKNEFDNLFPLCLNAKKNATFLQNVSGALIQAMQKGEWLLLDEINLAEAETLECLAAVLEKDESMIILEKSDNESVKRHPNFRIFACMNPATDVGKKDLPTGIRSRFSEFFMEETDDAADLSVLVHEYLRGLPVNNAFIENIVKFYQHIKEAAAKQLNDGSGYHPHYSLRTLCRALRYASTNPCLNIHRSLYEGFCLSFLSQLDNKSHEIVIHILKKQMFAKMTPTLYQNIPEPRTGEYVQVSGYWILRGPEEPHEPENYIFTKTVERNLHDLARIVSAGRLPVLLQGETSSGKTSLIQYLAKITGNVCLRVNNHEHTDIQEYIGTYGADDRGNLVFREGILVEAMRNGYWIILDELNLAPTEVMEALNRVLDDNRELFISETQKTVKAKQGFMVFATQNPPGHYGGRKILSRAFRNRFIELHFNDIPPSELEVILAQRCKIPPSYSKKLVAVMYDLQPLPTIPGLVGKAQEGNRYDQTAVSRLLSGHLKGMTFESGRKVFQTCSKCHLLPVYPEHILDCLGLALEDIHVSPLLVLDFARVNGMRRRESGVFAGKQGFITLRDLFRWGERYQYASEPSLEKHEWHQLLADEGYLLLACRVRSNEEISIIQEVLEKTFKKKTDPGKLFNLSDNTSRATKHILESILQSSLSKAFQNIVWTQNIRRLAVLVGKAIQFKEPVLLIGNTGCGKTTICQIFAELSRKRLYSVNCHMHSESADFVGGLRPVRTPEKNDSKLFEWVDGPLIKAMIGGHYFLCDEISLADDSVLERLNSVLEPEQKILLTEKCLDEEMNMEITAKEGFRFFATMNPGGDFGKKELSPALRNRFTEIWCPNNMSSKSDIIEIVDYNIRKELCFLKNIKGETFQLGVAIAEFFSVYSTLFGRLASLSLRDVLNWVEFINTTANKIMSPIEALLHGAFLVCLDHIGAGSTASNFFDGFRELKEKCFRFLAERIVGLSEIKIVEFLKPEATKAFQELPIGISKESKTFGIGPFQITLGDNLVDNSDDNSCVSQNYVFRSKTTKINALRILRALHLPKPILLEGSPGVGKTSLVEAIAKASGHNIVRINLSEQTDISDLFGADLPVEGGKPGEFSWRKGPILQAIDNGDWILLDELNLASQSVLEGLNACFDHRSTIHIPETSQVIHCDKSKIKIFGCQNPHQQGGSRKGLPRSFVNRFTQVYMKPMNAEDYLLITESLYLDIPKHLLMAMIQFNAEIERKVNVEKLFGHSGSPFEFNLRDIFRWCDAISLFQCDGEFNTGEYVKLIYADRMRTAEDKRMVFETYDKVMKDKELGSKHFVLNRPLELSIYEDSIHLGYSAIERGKKNLANSAMISLAPGQFSVLESLMKCIEMNWVPILVGPSGSGKTSMVRMLAELAGHRLHILSINSEMDTMDLLGGFEQSVVSNEIENGRGNINPVF</sequence>
<dbReference type="OrthoDB" id="6417701at2759"/>
<reference evidence="10" key="1">
    <citation type="submission" date="2020-08" db="EMBL/GenBank/DDBJ databases">
        <title>Multicomponent nature underlies the extraordinary mechanical properties of spider dragline silk.</title>
        <authorList>
            <person name="Kono N."/>
            <person name="Nakamura H."/>
            <person name="Mori M."/>
            <person name="Yoshida Y."/>
            <person name="Ohtoshi R."/>
            <person name="Malay A.D."/>
            <person name="Moran D.A.P."/>
            <person name="Tomita M."/>
            <person name="Numata K."/>
            <person name="Arakawa K."/>
        </authorList>
    </citation>
    <scope>NUCLEOTIDE SEQUENCE</scope>
</reference>
<dbReference type="InterPro" id="IPR040848">
    <property type="entry name" value="AAA_lid_7"/>
</dbReference>
<dbReference type="GO" id="GO:0005654">
    <property type="term" value="C:nucleoplasm"/>
    <property type="evidence" value="ECO:0007669"/>
    <property type="project" value="UniProtKB-SubCell"/>
</dbReference>
<dbReference type="CDD" id="cd00009">
    <property type="entry name" value="AAA"/>
    <property type="match status" value="4"/>
</dbReference>
<comment type="subcellular location">
    <subcellularLocation>
        <location evidence="1">Nucleus</location>
        <location evidence="1">Nucleolus</location>
    </subcellularLocation>
    <subcellularLocation>
        <location evidence="2">Nucleus</location>
        <location evidence="2">Nucleoplasm</location>
    </subcellularLocation>
</comment>
<evidence type="ECO:0000256" key="8">
    <source>
        <dbReference type="ARBA" id="ARBA00023242"/>
    </source>
</evidence>
<keyword evidence="11" id="KW-1185">Reference proteome</keyword>
<dbReference type="InterPro" id="IPR048617">
    <property type="entry name" value="MDN1_AAA_lid_4"/>
</dbReference>
<dbReference type="Pfam" id="PF21108">
    <property type="entry name" value="MDN1_4th"/>
    <property type="match status" value="1"/>
</dbReference>
<gene>
    <name evidence="10" type="primary">MDN1</name>
    <name evidence="10" type="ORF">TNIN_411731</name>
</gene>
<dbReference type="Pfam" id="PF07728">
    <property type="entry name" value="AAA_5"/>
    <property type="match status" value="5"/>
</dbReference>
<dbReference type="GO" id="GO:0005524">
    <property type="term" value="F:ATP binding"/>
    <property type="evidence" value="ECO:0007669"/>
    <property type="project" value="UniProtKB-KW"/>
</dbReference>
<dbReference type="InterPro" id="IPR027417">
    <property type="entry name" value="P-loop_NTPase"/>
</dbReference>
<dbReference type="SUPFAM" id="SSF52540">
    <property type="entry name" value="P-loop containing nucleoside triphosphate hydrolases"/>
    <property type="match status" value="6"/>
</dbReference>
<organism evidence="10 11">
    <name type="scientific">Trichonephila inaurata madagascariensis</name>
    <dbReference type="NCBI Taxonomy" id="2747483"/>
    <lineage>
        <taxon>Eukaryota</taxon>
        <taxon>Metazoa</taxon>
        <taxon>Ecdysozoa</taxon>
        <taxon>Arthropoda</taxon>
        <taxon>Chelicerata</taxon>
        <taxon>Arachnida</taxon>
        <taxon>Araneae</taxon>
        <taxon>Araneomorphae</taxon>
        <taxon>Entelegynae</taxon>
        <taxon>Araneoidea</taxon>
        <taxon>Nephilidae</taxon>
        <taxon>Trichonephila</taxon>
        <taxon>Trichonephila inaurata</taxon>
    </lineage>
</organism>